<reference evidence="2 3" key="1">
    <citation type="submission" date="2016-08" db="EMBL/GenBank/DDBJ databases">
        <title>Hymenobacter coccineus sp. nov., Hymenobacter lapidarius sp. nov. and Hymenobacter glacialis sp. nov., isolated from Antarctic soil.</title>
        <authorList>
            <person name="Sedlacek I."/>
            <person name="Kralova S."/>
            <person name="Kyrova K."/>
            <person name="Maslanova I."/>
            <person name="Stankova E."/>
            <person name="Vrbovska V."/>
            <person name="Nemec M."/>
            <person name="Bartak M."/>
            <person name="Svec P."/>
            <person name="Busse H.-J."/>
            <person name="Pantucek R."/>
        </authorList>
    </citation>
    <scope>NUCLEOTIDE SEQUENCE [LARGE SCALE GENOMIC DNA]</scope>
    <source>
        <strain evidence="2 3">CCM 8649</strain>
    </source>
</reference>
<sequence>MHYLVYTSTANFPLTIADLRRLLGPWRANNARAQVTGVLLYSEGQILQVLEGEADALHALFAIIAADARHRNVTKLADGRAQGRAFAEWSMQFRTVDPQDFAQFVQQMNTAAGHTARLAPVLASFMAPEQPWA</sequence>
<dbReference type="GO" id="GO:0009882">
    <property type="term" value="F:blue light photoreceptor activity"/>
    <property type="evidence" value="ECO:0007669"/>
    <property type="project" value="InterPro"/>
</dbReference>
<dbReference type="PROSITE" id="PS50925">
    <property type="entry name" value="BLUF"/>
    <property type="match status" value="1"/>
</dbReference>
<dbReference type="RefSeq" id="WP_070742668.1">
    <property type="nucleotide sequence ID" value="NZ_MDZA01000113.1"/>
</dbReference>
<feature type="domain" description="BLUF" evidence="1">
    <location>
        <begin position="1"/>
        <end position="92"/>
    </location>
</feature>
<dbReference type="InterPro" id="IPR007024">
    <property type="entry name" value="BLUF_domain"/>
</dbReference>
<dbReference type="Pfam" id="PF04940">
    <property type="entry name" value="BLUF"/>
    <property type="match status" value="1"/>
</dbReference>
<evidence type="ECO:0000259" key="1">
    <source>
        <dbReference type="PROSITE" id="PS50925"/>
    </source>
</evidence>
<dbReference type="AlphaFoldDB" id="A0A1G1TIL2"/>
<dbReference type="InterPro" id="IPR036046">
    <property type="entry name" value="Acylphosphatase-like_dom_sf"/>
</dbReference>
<dbReference type="GO" id="GO:0071949">
    <property type="term" value="F:FAD binding"/>
    <property type="evidence" value="ECO:0007669"/>
    <property type="project" value="InterPro"/>
</dbReference>
<proteinExistence type="predicted"/>
<dbReference type="Gene3D" id="3.30.70.100">
    <property type="match status" value="1"/>
</dbReference>
<dbReference type="Proteomes" id="UP000177506">
    <property type="component" value="Unassembled WGS sequence"/>
</dbReference>
<keyword evidence="3" id="KW-1185">Reference proteome</keyword>
<dbReference type="SMART" id="SM01034">
    <property type="entry name" value="BLUF"/>
    <property type="match status" value="1"/>
</dbReference>
<dbReference type="SUPFAM" id="SSF54975">
    <property type="entry name" value="Acylphosphatase/BLUF domain-like"/>
    <property type="match status" value="1"/>
</dbReference>
<dbReference type="OrthoDB" id="1122028at2"/>
<evidence type="ECO:0000313" key="2">
    <source>
        <dbReference type="EMBL" id="OGX90715.1"/>
    </source>
</evidence>
<protein>
    <recommendedName>
        <fullName evidence="1">BLUF domain-containing protein</fullName>
    </recommendedName>
</protein>
<dbReference type="EMBL" id="MDZA01000113">
    <property type="protein sequence ID" value="OGX90715.1"/>
    <property type="molecule type" value="Genomic_DNA"/>
</dbReference>
<organism evidence="2 3">
    <name type="scientific">Hymenobacter coccineus</name>
    <dbReference type="NCBI Taxonomy" id="1908235"/>
    <lineage>
        <taxon>Bacteria</taxon>
        <taxon>Pseudomonadati</taxon>
        <taxon>Bacteroidota</taxon>
        <taxon>Cytophagia</taxon>
        <taxon>Cytophagales</taxon>
        <taxon>Hymenobacteraceae</taxon>
        <taxon>Hymenobacter</taxon>
    </lineage>
</organism>
<gene>
    <name evidence="2" type="ORF">BEN49_21880</name>
</gene>
<accession>A0A1G1TIL2</accession>
<comment type="caution">
    <text evidence="2">The sequence shown here is derived from an EMBL/GenBank/DDBJ whole genome shotgun (WGS) entry which is preliminary data.</text>
</comment>
<name>A0A1G1TIL2_9BACT</name>
<evidence type="ECO:0000313" key="3">
    <source>
        <dbReference type="Proteomes" id="UP000177506"/>
    </source>
</evidence>